<reference evidence="1 2" key="1">
    <citation type="submission" date="2023-04" db="EMBL/GenBank/DDBJ databases">
        <title>Streptomyces chengmaiensis sp. nov. isolated from the stem of mangrove plant in Hainan.</title>
        <authorList>
            <person name="Huang X."/>
            <person name="Zhou S."/>
            <person name="Chu X."/>
            <person name="Xie Y."/>
            <person name="Lin Y."/>
        </authorList>
    </citation>
    <scope>NUCLEOTIDE SEQUENCE [LARGE SCALE GENOMIC DNA]</scope>
    <source>
        <strain evidence="1 2">HNM0663</strain>
    </source>
</reference>
<accession>A0ABT6HQ12</accession>
<evidence type="ECO:0000313" key="1">
    <source>
        <dbReference type="EMBL" id="MDH2390129.1"/>
    </source>
</evidence>
<evidence type="ECO:0000313" key="2">
    <source>
        <dbReference type="Proteomes" id="UP001223144"/>
    </source>
</evidence>
<protein>
    <submittedName>
        <fullName evidence="1">Uncharacterized protein</fullName>
    </submittedName>
</protein>
<proteinExistence type="predicted"/>
<dbReference type="Proteomes" id="UP001223144">
    <property type="component" value="Unassembled WGS sequence"/>
</dbReference>
<comment type="caution">
    <text evidence="1">The sequence shown here is derived from an EMBL/GenBank/DDBJ whole genome shotgun (WGS) entry which is preliminary data.</text>
</comment>
<name>A0ABT6HQ12_9ACTN</name>
<keyword evidence="2" id="KW-1185">Reference proteome</keyword>
<dbReference type="EMBL" id="JARWBG010000015">
    <property type="protein sequence ID" value="MDH2390129.1"/>
    <property type="molecule type" value="Genomic_DNA"/>
</dbReference>
<gene>
    <name evidence="1" type="ORF">QCN29_15280</name>
</gene>
<dbReference type="RefSeq" id="WP_279928565.1">
    <property type="nucleotide sequence ID" value="NZ_JARWBG010000015.1"/>
</dbReference>
<sequence>MVNARTYPLWQQLAVMEGLPDEALPAVIEALCTPSRAFYGVDNRGEEWRKKAFAEALPALLRRTADPALREQLLQRAEDQQLADLADQGVVTAADLPAILRTHRPTPGLVIGLARDPAQVDAAIGLLCHFHSNELERVVSEWNPRRYRPDAEPFPPLPPTLLDAVLEYALGPFARLLQNPGEHDGWEIAKHPDLGLPHDFGEGAPWSILATCPARWPALFEHPTLGMAVQHLLLDHAEVEARRNLMGWGGDYLTRGTQDEDPAERPEPGPALDSALLQACLPALCLPEMADLPKPSVTARHRLHRIAERVRNNPGLVDIAAEQLHAAADECVQRGRLLTRPRNDSARQTALPVAEDLARLSANPQHLTRACALLTSLEQPTVVSSPPSPRLSRVTEGTDVLTPVRLLEWHSQHRRVAALLALAGNPHTPRTAVTEALPVLHPLELAWVGHQSDVPDWLRTAAAALAPADDNEAVLRLLTDDELDRHPDPGAVLQSWLNAPETEGLWTHREVYRAILNSRHHTLDHLRQLPADEVLDRTEPHLALPHLLAQCGTQPDRWNALLKALDYGPADEKITFGQLLDSIQAPAPEAASAI</sequence>
<organism evidence="1 2">
    <name type="scientific">Streptomyces chengmaiensis</name>
    <dbReference type="NCBI Taxonomy" id="3040919"/>
    <lineage>
        <taxon>Bacteria</taxon>
        <taxon>Bacillati</taxon>
        <taxon>Actinomycetota</taxon>
        <taxon>Actinomycetes</taxon>
        <taxon>Kitasatosporales</taxon>
        <taxon>Streptomycetaceae</taxon>
        <taxon>Streptomyces</taxon>
    </lineage>
</organism>